<evidence type="ECO:0008006" key="2">
    <source>
        <dbReference type="Google" id="ProtNLM"/>
    </source>
</evidence>
<organism evidence="1">
    <name type="scientific">viral metagenome</name>
    <dbReference type="NCBI Taxonomy" id="1070528"/>
    <lineage>
        <taxon>unclassified sequences</taxon>
        <taxon>metagenomes</taxon>
        <taxon>organismal metagenomes</taxon>
    </lineage>
</organism>
<dbReference type="EMBL" id="MN739271">
    <property type="protein sequence ID" value="QHS96562.1"/>
    <property type="molecule type" value="Genomic_DNA"/>
</dbReference>
<reference evidence="1" key="1">
    <citation type="journal article" date="2020" name="Nature">
        <title>Giant virus diversity and host interactions through global metagenomics.</title>
        <authorList>
            <person name="Schulz F."/>
            <person name="Roux S."/>
            <person name="Paez-Espino D."/>
            <person name="Jungbluth S."/>
            <person name="Walsh D.A."/>
            <person name="Denef V.J."/>
            <person name="McMahon K.D."/>
            <person name="Konstantinidis K.T."/>
            <person name="Eloe-Fadrosh E.A."/>
            <person name="Kyrpides N.C."/>
            <person name="Woyke T."/>
        </authorList>
    </citation>
    <scope>NUCLEOTIDE SEQUENCE</scope>
    <source>
        <strain evidence="1">GVMAG-M-3300020166-18</strain>
    </source>
</reference>
<protein>
    <recommendedName>
        <fullName evidence="2">Prolyl 4-hydroxylase alpha subunit Fe(2+) 2OG dioxygenase domain-containing protein</fullName>
    </recommendedName>
</protein>
<proteinExistence type="predicted"/>
<accession>A0A6C0BWW4</accession>
<name>A0A6C0BWW4_9ZZZZ</name>
<evidence type="ECO:0000313" key="1">
    <source>
        <dbReference type="EMBL" id="QHS96562.1"/>
    </source>
</evidence>
<sequence>MAAAEVFDNFLTHEQCRITISNFEEYIKTASSVLVSYPYYKKVLEFALSKKPEWETLDKIIASKLTPYIKKYYDNICPSYGATTAPTKFVDTGYNIQLIHKNKGYIDLHDYSLNYTKKDEIKHPYHIGFIIFLNFISDGGEICFHQKSFNTKEGSILFFTTDWTHSMKITTPKDNMYSIIGFIQNQ</sequence>
<dbReference type="Gene3D" id="2.60.120.620">
    <property type="entry name" value="q2cbj1_9rhob like domain"/>
    <property type="match status" value="1"/>
</dbReference>
<dbReference type="AlphaFoldDB" id="A0A6C0BWW4"/>